<proteinExistence type="predicted"/>
<accession>A0A4D6LRR4</accession>
<gene>
    <name evidence="2" type="ORF">DEO72_LG4g1736</name>
</gene>
<sequence>MRCLAQARVTRPSEFSKKTWCTLLASSSKRGVLFLGERRSRPGEGQQRATVPGLAQAGRPSLSEMVAATQARTVQICVLIPVYLGWLFTSNIAWEFNVEKIIGGCIMRNMKLLCDRRNSMSLVGRPHGVGADGNTSGVAGADILAQASSSRLGENSRNSSRRSRPGEGQQRATVPGLAQAGRPSLSEMVAATQARTVQICVLIPVYLGWLFTSNMYDFGVIA</sequence>
<feature type="region of interest" description="Disordered" evidence="1">
    <location>
        <begin position="148"/>
        <end position="180"/>
    </location>
</feature>
<evidence type="ECO:0000256" key="1">
    <source>
        <dbReference type="SAM" id="MobiDB-lite"/>
    </source>
</evidence>
<evidence type="ECO:0000313" key="2">
    <source>
        <dbReference type="EMBL" id="QCD90776.1"/>
    </source>
</evidence>
<dbReference type="Proteomes" id="UP000501690">
    <property type="component" value="Linkage Group LG4"/>
</dbReference>
<protein>
    <submittedName>
        <fullName evidence="2">Uncharacterized protein</fullName>
    </submittedName>
</protein>
<dbReference type="AlphaFoldDB" id="A0A4D6LRR4"/>
<reference evidence="2 3" key="1">
    <citation type="submission" date="2019-04" db="EMBL/GenBank/DDBJ databases">
        <title>An improved genome assembly and genetic linkage map for asparagus bean, Vigna unguiculata ssp. sesquipedialis.</title>
        <authorList>
            <person name="Xia Q."/>
            <person name="Zhang R."/>
            <person name="Dong Y."/>
        </authorList>
    </citation>
    <scope>NUCLEOTIDE SEQUENCE [LARGE SCALE GENOMIC DNA]</scope>
    <source>
        <tissue evidence="2">Leaf</tissue>
    </source>
</reference>
<dbReference type="EMBL" id="CP039348">
    <property type="protein sequence ID" value="QCD90776.1"/>
    <property type="molecule type" value="Genomic_DNA"/>
</dbReference>
<evidence type="ECO:0000313" key="3">
    <source>
        <dbReference type="Proteomes" id="UP000501690"/>
    </source>
</evidence>
<organism evidence="2 3">
    <name type="scientific">Vigna unguiculata</name>
    <name type="common">Cowpea</name>
    <dbReference type="NCBI Taxonomy" id="3917"/>
    <lineage>
        <taxon>Eukaryota</taxon>
        <taxon>Viridiplantae</taxon>
        <taxon>Streptophyta</taxon>
        <taxon>Embryophyta</taxon>
        <taxon>Tracheophyta</taxon>
        <taxon>Spermatophyta</taxon>
        <taxon>Magnoliopsida</taxon>
        <taxon>eudicotyledons</taxon>
        <taxon>Gunneridae</taxon>
        <taxon>Pentapetalae</taxon>
        <taxon>rosids</taxon>
        <taxon>fabids</taxon>
        <taxon>Fabales</taxon>
        <taxon>Fabaceae</taxon>
        <taxon>Papilionoideae</taxon>
        <taxon>50 kb inversion clade</taxon>
        <taxon>NPAAA clade</taxon>
        <taxon>indigoferoid/millettioid clade</taxon>
        <taxon>Phaseoleae</taxon>
        <taxon>Vigna</taxon>
    </lineage>
</organism>
<feature type="compositionally biased region" description="Low complexity" evidence="1">
    <location>
        <begin position="148"/>
        <end position="158"/>
    </location>
</feature>
<name>A0A4D6LRR4_VIGUN</name>
<keyword evidence="3" id="KW-1185">Reference proteome</keyword>